<organism evidence="2">
    <name type="scientific">Microvirga ossetica</name>
    <dbReference type="NCBI Taxonomy" id="1882682"/>
    <lineage>
        <taxon>Bacteria</taxon>
        <taxon>Pseudomonadati</taxon>
        <taxon>Pseudomonadota</taxon>
        <taxon>Alphaproteobacteria</taxon>
        <taxon>Hyphomicrobiales</taxon>
        <taxon>Methylobacteriaceae</taxon>
        <taxon>Microvirga</taxon>
    </lineage>
</organism>
<geneLocation type="plasmid" evidence="2">
    <name>unnamed2</name>
</geneLocation>
<dbReference type="RefSeq" id="WP_099515188.1">
    <property type="nucleotide sequence ID" value="NZ_CP016619.1"/>
</dbReference>
<proteinExistence type="predicted"/>
<evidence type="ECO:0000259" key="1">
    <source>
        <dbReference type="Pfam" id="PF09361"/>
    </source>
</evidence>
<dbReference type="AlphaFoldDB" id="A0A1B2EWE5"/>
<sequence length="122" mass="13375">MNQQFETIQKLGKDSFGTTLKTFEVASTGTKAIAVETADYARKSFEQSAAMFEKLVGVRSLEKAIEIQTEYVQSTHKGFVAQATKTRELYTKLAQDSFAPFNALRSTAMAAMVPAKASAHTK</sequence>
<dbReference type="KEGG" id="moc:BB934_39315"/>
<keyword evidence="2" id="KW-0614">Plasmid</keyword>
<reference evidence="2" key="1">
    <citation type="submission" date="2016-07" db="EMBL/GenBank/DDBJ databases">
        <title>Microvirga ossetica sp. nov. a new species of rhizobia isolated from root nodules of the legume species Vicia alpestris Steven originated from North Ossetia region in the Caucasus.</title>
        <authorList>
            <person name="Safronova V.I."/>
            <person name="Kuznetsova I.G."/>
            <person name="Sazanova A.L."/>
            <person name="Belimov A."/>
            <person name="Andronov E."/>
            <person name="Osledkin Y.S."/>
            <person name="Onishchuk O.P."/>
            <person name="Kurchak O.N."/>
            <person name="Shaposhnikov A.I."/>
            <person name="Willems A."/>
            <person name="Tikhonovich I.A."/>
        </authorList>
    </citation>
    <scope>NUCLEOTIDE SEQUENCE [LARGE SCALE GENOMIC DNA]</scope>
    <source>
        <strain evidence="2">V5/3M</strain>
        <plasmid evidence="2">unnamed2</plasmid>
    </source>
</reference>
<dbReference type="InterPro" id="IPR018968">
    <property type="entry name" value="Phasin"/>
</dbReference>
<dbReference type="OrthoDB" id="7678100at2"/>
<name>A0A1B2EWE5_9HYPH</name>
<dbReference type="EMBL" id="CP016619">
    <property type="protein sequence ID" value="ANY84275.1"/>
    <property type="molecule type" value="Genomic_DNA"/>
</dbReference>
<feature type="domain" description="Phasin" evidence="1">
    <location>
        <begin position="6"/>
        <end position="103"/>
    </location>
</feature>
<gene>
    <name evidence="2" type="ORF">BB934_39315</name>
</gene>
<accession>A0A1B2EWE5</accession>
<evidence type="ECO:0000313" key="2">
    <source>
        <dbReference type="EMBL" id="ANY84275.1"/>
    </source>
</evidence>
<dbReference type="Pfam" id="PF09361">
    <property type="entry name" value="Phasin_2"/>
    <property type="match status" value="1"/>
</dbReference>
<protein>
    <submittedName>
        <fullName evidence="2">Phasin</fullName>
    </submittedName>
</protein>